<comment type="subcellular location">
    <subcellularLocation>
        <location evidence="1">Nucleus</location>
    </subcellularLocation>
</comment>
<dbReference type="PANTHER" id="PTHR40626">
    <property type="entry name" value="MIP31509P"/>
    <property type="match status" value="1"/>
</dbReference>
<keyword evidence="3" id="KW-0677">Repeat</keyword>
<dbReference type="GO" id="GO:0000978">
    <property type="term" value="F:RNA polymerase II cis-regulatory region sequence-specific DNA binding"/>
    <property type="evidence" value="ECO:0007669"/>
    <property type="project" value="InterPro"/>
</dbReference>
<dbReference type="InterPro" id="IPR013087">
    <property type="entry name" value="Znf_C2H2_type"/>
</dbReference>
<evidence type="ECO:0000256" key="3">
    <source>
        <dbReference type="ARBA" id="ARBA00022737"/>
    </source>
</evidence>
<keyword evidence="5" id="KW-0862">Zinc</keyword>
<dbReference type="AlphaFoldDB" id="A0A9W4KQ84"/>
<dbReference type="GO" id="GO:0005634">
    <property type="term" value="C:nucleus"/>
    <property type="evidence" value="ECO:0007669"/>
    <property type="project" value="UniProtKB-SubCell"/>
</dbReference>
<dbReference type="PROSITE" id="PS00028">
    <property type="entry name" value="ZINC_FINGER_C2H2_1"/>
    <property type="match status" value="2"/>
</dbReference>
<dbReference type="OrthoDB" id="6077919at2759"/>
<feature type="domain" description="C2H2-type" evidence="9">
    <location>
        <begin position="99"/>
        <end position="128"/>
    </location>
</feature>
<keyword evidence="4 7" id="KW-0863">Zinc-finger</keyword>
<feature type="compositionally biased region" description="Polar residues" evidence="8">
    <location>
        <begin position="1"/>
        <end position="10"/>
    </location>
</feature>
<keyword evidence="6" id="KW-0539">Nucleus</keyword>
<dbReference type="GO" id="GO:0008270">
    <property type="term" value="F:zinc ion binding"/>
    <property type="evidence" value="ECO:0007669"/>
    <property type="project" value="UniProtKB-KW"/>
</dbReference>
<keyword evidence="11" id="KW-1185">Reference proteome</keyword>
<dbReference type="SMART" id="SM00355">
    <property type="entry name" value="ZnF_C2H2"/>
    <property type="match status" value="2"/>
</dbReference>
<evidence type="ECO:0000256" key="7">
    <source>
        <dbReference type="PROSITE-ProRule" id="PRU00042"/>
    </source>
</evidence>
<evidence type="ECO:0000256" key="4">
    <source>
        <dbReference type="ARBA" id="ARBA00022771"/>
    </source>
</evidence>
<comment type="caution">
    <text evidence="10">The sequence shown here is derived from an EMBL/GenBank/DDBJ whole genome shotgun (WGS) entry which is preliminary data.</text>
</comment>
<name>A0A9W4KQ84_9EURO</name>
<organism evidence="10 11">
    <name type="scientific">Penicillium egyptiacum</name>
    <dbReference type="NCBI Taxonomy" id="1303716"/>
    <lineage>
        <taxon>Eukaryota</taxon>
        <taxon>Fungi</taxon>
        <taxon>Dikarya</taxon>
        <taxon>Ascomycota</taxon>
        <taxon>Pezizomycotina</taxon>
        <taxon>Eurotiomycetes</taxon>
        <taxon>Eurotiomycetidae</taxon>
        <taxon>Eurotiales</taxon>
        <taxon>Aspergillaceae</taxon>
        <taxon>Penicillium</taxon>
    </lineage>
</organism>
<feature type="region of interest" description="Disordered" evidence="8">
    <location>
        <begin position="1"/>
        <end position="63"/>
    </location>
</feature>
<dbReference type="GO" id="GO:0000785">
    <property type="term" value="C:chromatin"/>
    <property type="evidence" value="ECO:0007669"/>
    <property type="project" value="TreeGrafter"/>
</dbReference>
<gene>
    <name evidence="10" type="ORF">PEGY_LOCUS10039</name>
</gene>
<dbReference type="Gene3D" id="3.30.160.60">
    <property type="entry name" value="Classic Zinc Finger"/>
    <property type="match status" value="2"/>
</dbReference>
<evidence type="ECO:0000313" key="10">
    <source>
        <dbReference type="EMBL" id="CAG8909249.1"/>
    </source>
</evidence>
<dbReference type="Pfam" id="PF00096">
    <property type="entry name" value="zf-C2H2"/>
    <property type="match status" value="1"/>
</dbReference>
<protein>
    <recommendedName>
        <fullName evidence="9">C2H2-type domain-containing protein</fullName>
    </recommendedName>
</protein>
<reference evidence="10" key="1">
    <citation type="submission" date="2021-07" db="EMBL/GenBank/DDBJ databases">
        <authorList>
            <person name="Branca A.L. A."/>
        </authorList>
    </citation>
    <scope>NUCLEOTIDE SEQUENCE</scope>
</reference>
<evidence type="ECO:0000256" key="1">
    <source>
        <dbReference type="ARBA" id="ARBA00004123"/>
    </source>
</evidence>
<feature type="compositionally biased region" description="Polar residues" evidence="8">
    <location>
        <begin position="19"/>
        <end position="39"/>
    </location>
</feature>
<evidence type="ECO:0000259" key="9">
    <source>
        <dbReference type="PROSITE" id="PS50157"/>
    </source>
</evidence>
<dbReference type="GO" id="GO:0000981">
    <property type="term" value="F:DNA-binding transcription factor activity, RNA polymerase II-specific"/>
    <property type="evidence" value="ECO:0007669"/>
    <property type="project" value="InterPro"/>
</dbReference>
<evidence type="ECO:0000256" key="2">
    <source>
        <dbReference type="ARBA" id="ARBA00022723"/>
    </source>
</evidence>
<dbReference type="Proteomes" id="UP001154252">
    <property type="component" value="Unassembled WGS sequence"/>
</dbReference>
<evidence type="ECO:0000313" key="11">
    <source>
        <dbReference type="Proteomes" id="UP001154252"/>
    </source>
</evidence>
<evidence type="ECO:0000256" key="5">
    <source>
        <dbReference type="ARBA" id="ARBA00022833"/>
    </source>
</evidence>
<feature type="domain" description="C2H2-type" evidence="9">
    <location>
        <begin position="69"/>
        <end position="98"/>
    </location>
</feature>
<keyword evidence="2" id="KW-0479">Metal-binding</keyword>
<dbReference type="InterPro" id="IPR036236">
    <property type="entry name" value="Znf_C2H2_sf"/>
</dbReference>
<dbReference type="PANTHER" id="PTHR40626:SF11">
    <property type="entry name" value="ZINC FINGER PROTEIN YPR022C"/>
    <property type="match status" value="1"/>
</dbReference>
<dbReference type="SUPFAM" id="SSF57667">
    <property type="entry name" value="beta-beta-alpha zinc fingers"/>
    <property type="match status" value="1"/>
</dbReference>
<proteinExistence type="predicted"/>
<dbReference type="InterPro" id="IPR051059">
    <property type="entry name" value="VerF-like"/>
</dbReference>
<accession>A0A9W4KQ84</accession>
<feature type="region of interest" description="Disordered" evidence="8">
    <location>
        <begin position="121"/>
        <end position="164"/>
    </location>
</feature>
<feature type="compositionally biased region" description="Polar residues" evidence="8">
    <location>
        <begin position="141"/>
        <end position="164"/>
    </location>
</feature>
<dbReference type="PROSITE" id="PS50157">
    <property type="entry name" value="ZINC_FINGER_C2H2_2"/>
    <property type="match status" value="2"/>
</dbReference>
<dbReference type="EMBL" id="CAJVRC010000898">
    <property type="protein sequence ID" value="CAG8909249.1"/>
    <property type="molecule type" value="Genomic_DNA"/>
</dbReference>
<evidence type="ECO:0000256" key="8">
    <source>
        <dbReference type="SAM" id="MobiDB-lite"/>
    </source>
</evidence>
<sequence>MSTFNTSYTASVAPPLDLESTTPMPSKLANHNNNASQTEMYPGPPVDVSSPPQTNSHRVSKAMRGKRVHACQLPGCSKVFTRAEHRRRHELSHEPKKKYPCTYEGCKKAFHRRDYLAQHLRRHGSAPKENAPYARSDTSPRRSSLHQQTQLQPANSPPISFQADTTDNYSGVWGSIDSISCPQYARGQSQSSASADDYPSPYSYTNDMCSSPIASDSFSNPQYPTSGIPVEMVTAIDQYLRSILKPEAFSSPDRQMNPAIWSSDIDIDPTLTRMETPVSGTTETVSSEKTNADNCFRDNYRSIHGQLITSNTWIIQCR</sequence>
<evidence type="ECO:0000256" key="6">
    <source>
        <dbReference type="ARBA" id="ARBA00023242"/>
    </source>
</evidence>